<evidence type="ECO:0000313" key="2">
    <source>
        <dbReference type="Proteomes" id="UP000237105"/>
    </source>
</evidence>
<name>A0A2P5AAH5_PARAD</name>
<organism evidence="1 2">
    <name type="scientific">Parasponia andersonii</name>
    <name type="common">Sponia andersonii</name>
    <dbReference type="NCBI Taxonomy" id="3476"/>
    <lineage>
        <taxon>Eukaryota</taxon>
        <taxon>Viridiplantae</taxon>
        <taxon>Streptophyta</taxon>
        <taxon>Embryophyta</taxon>
        <taxon>Tracheophyta</taxon>
        <taxon>Spermatophyta</taxon>
        <taxon>Magnoliopsida</taxon>
        <taxon>eudicotyledons</taxon>
        <taxon>Gunneridae</taxon>
        <taxon>Pentapetalae</taxon>
        <taxon>rosids</taxon>
        <taxon>fabids</taxon>
        <taxon>Rosales</taxon>
        <taxon>Cannabaceae</taxon>
        <taxon>Parasponia</taxon>
    </lineage>
</organism>
<evidence type="ECO:0000313" key="1">
    <source>
        <dbReference type="EMBL" id="PON33538.1"/>
    </source>
</evidence>
<dbReference type="AlphaFoldDB" id="A0A2P5AAH5"/>
<comment type="caution">
    <text evidence="1">The sequence shown here is derived from an EMBL/GenBank/DDBJ whole genome shotgun (WGS) entry which is preliminary data.</text>
</comment>
<proteinExistence type="predicted"/>
<keyword evidence="2" id="KW-1185">Reference proteome</keyword>
<dbReference type="EMBL" id="JXTB01000721">
    <property type="protein sequence ID" value="PON33538.1"/>
    <property type="molecule type" value="Genomic_DNA"/>
</dbReference>
<gene>
    <name evidence="1" type="ORF">PanWU01x14_352030</name>
</gene>
<dbReference type="Proteomes" id="UP000237105">
    <property type="component" value="Unassembled WGS sequence"/>
</dbReference>
<sequence>MTECLDRFTNAFLLSSYGFNDYRSKSSLNSDLDDSLEMDDHGKRLDAVIQGNSDGVAGYESDFHGVVGDVWVDFHSAPPPLTLNLGPRQDPNRSIHGIVDNVRVDFHGTPPPLISHVGLGDTSFHASRALGGVDSRLPSVSSGAHGLVDSGAYGLVLGAACVSHANTDIHANVHSHDAAIKDSHVSFKVINSYPLTSDQGLSFVASKNKGVNLNSLKKVVNIAGGFKKVQDSIKKVKDFRAPSFAQVANSTST</sequence>
<accession>A0A2P5AAH5</accession>
<protein>
    <submittedName>
        <fullName evidence="1">Uncharacterized protein</fullName>
    </submittedName>
</protein>
<reference evidence="2" key="1">
    <citation type="submission" date="2016-06" db="EMBL/GenBank/DDBJ databases">
        <title>Parallel loss of symbiosis genes in relatives of nitrogen-fixing non-legume Parasponia.</title>
        <authorList>
            <person name="Van Velzen R."/>
            <person name="Holmer R."/>
            <person name="Bu F."/>
            <person name="Rutten L."/>
            <person name="Van Zeijl A."/>
            <person name="Liu W."/>
            <person name="Santuari L."/>
            <person name="Cao Q."/>
            <person name="Sharma T."/>
            <person name="Shen D."/>
            <person name="Roswanjaya Y."/>
            <person name="Wardhani T."/>
            <person name="Kalhor M.S."/>
            <person name="Jansen J."/>
            <person name="Van den Hoogen J."/>
            <person name="Gungor B."/>
            <person name="Hartog M."/>
            <person name="Hontelez J."/>
            <person name="Verver J."/>
            <person name="Yang W.-C."/>
            <person name="Schijlen E."/>
            <person name="Repin R."/>
            <person name="Schilthuizen M."/>
            <person name="Schranz E."/>
            <person name="Heidstra R."/>
            <person name="Miyata K."/>
            <person name="Fedorova E."/>
            <person name="Kohlen W."/>
            <person name="Bisseling T."/>
            <person name="Smit S."/>
            <person name="Geurts R."/>
        </authorList>
    </citation>
    <scope>NUCLEOTIDE SEQUENCE [LARGE SCALE GENOMIC DNA]</scope>
    <source>
        <strain evidence="2">cv. WU1-14</strain>
    </source>
</reference>